<proteinExistence type="predicted"/>
<name>A0AAD9ALQ8_9PEZI</name>
<dbReference type="AlphaFoldDB" id="A0AAD9ALQ8"/>
<reference evidence="2" key="1">
    <citation type="submission" date="2023-01" db="EMBL/GenBank/DDBJ databases">
        <title>Colletotrichum chrysophilum M932 genome sequence.</title>
        <authorList>
            <person name="Baroncelli R."/>
        </authorList>
    </citation>
    <scope>NUCLEOTIDE SEQUENCE</scope>
    <source>
        <strain evidence="2">M932</strain>
    </source>
</reference>
<evidence type="ECO:0000313" key="3">
    <source>
        <dbReference type="Proteomes" id="UP001243330"/>
    </source>
</evidence>
<comment type="caution">
    <text evidence="2">The sequence shown here is derived from an EMBL/GenBank/DDBJ whole genome shotgun (WGS) entry which is preliminary data.</text>
</comment>
<dbReference type="Proteomes" id="UP001243330">
    <property type="component" value="Unassembled WGS sequence"/>
</dbReference>
<organism evidence="2 3">
    <name type="scientific">Colletotrichum chrysophilum</name>
    <dbReference type="NCBI Taxonomy" id="1836956"/>
    <lineage>
        <taxon>Eukaryota</taxon>
        <taxon>Fungi</taxon>
        <taxon>Dikarya</taxon>
        <taxon>Ascomycota</taxon>
        <taxon>Pezizomycotina</taxon>
        <taxon>Sordariomycetes</taxon>
        <taxon>Hypocreomycetidae</taxon>
        <taxon>Glomerellales</taxon>
        <taxon>Glomerellaceae</taxon>
        <taxon>Colletotrichum</taxon>
        <taxon>Colletotrichum gloeosporioides species complex</taxon>
    </lineage>
</organism>
<evidence type="ECO:0000313" key="2">
    <source>
        <dbReference type="EMBL" id="KAK1850288.1"/>
    </source>
</evidence>
<protein>
    <submittedName>
        <fullName evidence="2">Uncharacterized protein</fullName>
    </submittedName>
</protein>
<gene>
    <name evidence="2" type="ORF">CCHR01_07092</name>
</gene>
<sequence length="273" mass="30337">MVQQDAQSEKLASNTSPEDIELVAAEIERQANLNAVLARRICQELQSDESLTEATMNLNSWAVRRDSANEARQKYIIADAGWFGPKSDTSVGRYPSRLPEGYSKGSGQILLVPINFDVSNNGHWSLMIVHDGFTGFGKLPSIKHLDPFRNTNTGSERGNTFSIDAHLALESLFIETLRLGQWVAHAIRKICHKGLENRYPKERFDSNIFREEIFREAVSKVSDVSIGPHDPEASLATVSTVEYWKSGIGEFDPNSLAFPNTPQPTQLTQPGGH</sequence>
<dbReference type="EMBL" id="JAQOWY010000123">
    <property type="protein sequence ID" value="KAK1850288.1"/>
    <property type="molecule type" value="Genomic_DNA"/>
</dbReference>
<feature type="compositionally biased region" description="Low complexity" evidence="1">
    <location>
        <begin position="263"/>
        <end position="273"/>
    </location>
</feature>
<accession>A0AAD9ALQ8</accession>
<evidence type="ECO:0000256" key="1">
    <source>
        <dbReference type="SAM" id="MobiDB-lite"/>
    </source>
</evidence>
<feature type="region of interest" description="Disordered" evidence="1">
    <location>
        <begin position="254"/>
        <end position="273"/>
    </location>
</feature>
<keyword evidence="3" id="KW-1185">Reference proteome</keyword>